<dbReference type="AlphaFoldDB" id="A0A1Y2CBS0"/>
<sequence>TDFFDIYKAVTSFDPNAQAGILPSGNLGFQHFIDTLKICLMVFNQSTTNNTEAKDLIGRSISRTRSMSVKRPTKSSMTPQISERQIKPEYVVQIEGVTKI</sequence>
<protein>
    <submittedName>
        <fullName evidence="1">Uncharacterized protein</fullName>
    </submittedName>
</protein>
<evidence type="ECO:0000313" key="1">
    <source>
        <dbReference type="EMBL" id="ORY44337.1"/>
    </source>
</evidence>
<comment type="caution">
    <text evidence="1">The sequence shown here is derived from an EMBL/GenBank/DDBJ whole genome shotgun (WGS) entry which is preliminary data.</text>
</comment>
<accession>A0A1Y2CBS0</accession>
<proteinExistence type="predicted"/>
<dbReference type="EMBL" id="MCGO01000022">
    <property type="protein sequence ID" value="ORY44337.1"/>
    <property type="molecule type" value="Genomic_DNA"/>
</dbReference>
<keyword evidence="2" id="KW-1185">Reference proteome</keyword>
<reference evidence="1 2" key="1">
    <citation type="submission" date="2016-07" db="EMBL/GenBank/DDBJ databases">
        <title>Pervasive Adenine N6-methylation of Active Genes in Fungi.</title>
        <authorList>
            <consortium name="DOE Joint Genome Institute"/>
            <person name="Mondo S.J."/>
            <person name="Dannebaum R.O."/>
            <person name="Kuo R.C."/>
            <person name="Labutti K."/>
            <person name="Haridas S."/>
            <person name="Kuo A."/>
            <person name="Salamov A."/>
            <person name="Ahrendt S.R."/>
            <person name="Lipzen A."/>
            <person name="Sullivan W."/>
            <person name="Andreopoulos W.B."/>
            <person name="Clum A."/>
            <person name="Lindquist E."/>
            <person name="Daum C."/>
            <person name="Ramamoorthy G.K."/>
            <person name="Gryganskyi A."/>
            <person name="Culley D."/>
            <person name="Magnuson J.K."/>
            <person name="James T.Y."/>
            <person name="O'Malley M.A."/>
            <person name="Stajich J.E."/>
            <person name="Spatafora J.W."/>
            <person name="Visel A."/>
            <person name="Grigoriev I.V."/>
        </authorList>
    </citation>
    <scope>NUCLEOTIDE SEQUENCE [LARGE SCALE GENOMIC DNA]</scope>
    <source>
        <strain evidence="1 2">JEL800</strain>
    </source>
</reference>
<name>A0A1Y2CBS0_9FUNG</name>
<feature type="non-terminal residue" evidence="1">
    <location>
        <position position="1"/>
    </location>
</feature>
<organism evidence="1 2">
    <name type="scientific">Rhizoclosmatium globosum</name>
    <dbReference type="NCBI Taxonomy" id="329046"/>
    <lineage>
        <taxon>Eukaryota</taxon>
        <taxon>Fungi</taxon>
        <taxon>Fungi incertae sedis</taxon>
        <taxon>Chytridiomycota</taxon>
        <taxon>Chytridiomycota incertae sedis</taxon>
        <taxon>Chytridiomycetes</taxon>
        <taxon>Chytridiales</taxon>
        <taxon>Chytriomycetaceae</taxon>
        <taxon>Rhizoclosmatium</taxon>
    </lineage>
</organism>
<dbReference type="OrthoDB" id="2155368at2759"/>
<evidence type="ECO:0000313" key="2">
    <source>
        <dbReference type="Proteomes" id="UP000193642"/>
    </source>
</evidence>
<gene>
    <name evidence="1" type="ORF">BCR33DRAFT_716895</name>
</gene>
<dbReference type="Proteomes" id="UP000193642">
    <property type="component" value="Unassembled WGS sequence"/>
</dbReference>